<organism evidence="5 6">
    <name type="scientific">Virgibacillus tibetensis</name>
    <dbReference type="NCBI Taxonomy" id="3042313"/>
    <lineage>
        <taxon>Bacteria</taxon>
        <taxon>Bacillati</taxon>
        <taxon>Bacillota</taxon>
        <taxon>Bacilli</taxon>
        <taxon>Bacillales</taxon>
        <taxon>Bacillaceae</taxon>
        <taxon>Virgibacillus</taxon>
    </lineage>
</organism>
<dbReference type="EMBL" id="JARZFX010000002">
    <property type="protein sequence ID" value="MEC5423371.1"/>
    <property type="molecule type" value="Genomic_DNA"/>
</dbReference>
<comment type="cofactor">
    <cofactor evidence="1">
        <name>Zn(2+)</name>
        <dbReference type="ChEBI" id="CHEBI:29105"/>
    </cofactor>
</comment>
<evidence type="ECO:0000313" key="6">
    <source>
        <dbReference type="Proteomes" id="UP001335737"/>
    </source>
</evidence>
<proteinExistence type="predicted"/>
<evidence type="ECO:0000313" key="5">
    <source>
        <dbReference type="EMBL" id="MEC5423371.1"/>
    </source>
</evidence>
<keyword evidence="2" id="KW-0808">Transferase</keyword>
<keyword evidence="4" id="KW-0862">Zinc</keyword>
<evidence type="ECO:0000256" key="4">
    <source>
        <dbReference type="ARBA" id="ARBA00022833"/>
    </source>
</evidence>
<dbReference type="InterPro" id="IPR008567">
    <property type="entry name" value="BKACE"/>
</dbReference>
<dbReference type="InterPro" id="IPR013785">
    <property type="entry name" value="Aldolase_TIM"/>
</dbReference>
<dbReference type="Pfam" id="PF05853">
    <property type="entry name" value="BKACE"/>
    <property type="match status" value="1"/>
</dbReference>
<dbReference type="Proteomes" id="UP001335737">
    <property type="component" value="Unassembled WGS sequence"/>
</dbReference>
<keyword evidence="3" id="KW-0479">Metal-binding</keyword>
<name>A0ABU6KE56_9BACI</name>
<comment type="caution">
    <text evidence="5">The sequence shown here is derived from an EMBL/GenBank/DDBJ whole genome shotgun (WGS) entry which is preliminary data.</text>
</comment>
<protein>
    <submittedName>
        <fullName evidence="5">3-keto-5-aminohexanoate cleavage protein</fullName>
    </submittedName>
</protein>
<sequence>MEKLIITVAPTGAVTTKENSPHLPTTPTEIAEEVYEAWKAGASIAHIHVRDDDGKPSMDYEKFSETVKLIKEKCDIIINLTSSGGLNLKEEDRLKVCELEPEFASLDAGSVNFGPSVFVNSPDFLAKLSKYMLKYNVKPEIEVFETGMINNAMMLAKKQLINPPFHFQFVLGVPGGMPANPKNLLHLVESIPEGSTWSSIGIGKYQLQMNTLAIAMGGHVRVGMEDNVYYKPHELATSNAQFVKRMVRISEEYGREVATPDEARKILGL</sequence>
<dbReference type="Gene3D" id="3.20.20.70">
    <property type="entry name" value="Aldolase class I"/>
    <property type="match status" value="1"/>
</dbReference>
<dbReference type="PANTHER" id="PTHR37418">
    <property type="entry name" value="3-KETO-5-AMINOHEXANOATE CLEAVAGE ENZYME-RELATED"/>
    <property type="match status" value="1"/>
</dbReference>
<reference evidence="5 6" key="1">
    <citation type="journal article" date="2024" name="Int. J. Syst. Evol. Microbiol.">
        <title>Virgibacillus tibetensis sp. nov., isolated from salt lake on the Tibetan Plateau of China.</title>
        <authorList>
            <person name="Phurbu D."/>
            <person name="Liu Z.-X."/>
            <person name="Wang R."/>
            <person name="Zheng Y.-Y."/>
            <person name="Liu H.-C."/>
            <person name="Zhou Y.-G."/>
            <person name="Yu Y.-J."/>
            <person name="Li A.-H."/>
        </authorList>
    </citation>
    <scope>NUCLEOTIDE SEQUENCE [LARGE SCALE GENOMIC DNA]</scope>
    <source>
        <strain evidence="5 6">C22-A2</strain>
    </source>
</reference>
<evidence type="ECO:0000256" key="1">
    <source>
        <dbReference type="ARBA" id="ARBA00001947"/>
    </source>
</evidence>
<evidence type="ECO:0000256" key="2">
    <source>
        <dbReference type="ARBA" id="ARBA00022679"/>
    </source>
</evidence>
<keyword evidence="6" id="KW-1185">Reference proteome</keyword>
<gene>
    <name evidence="5" type="ORF">QGM71_07660</name>
</gene>
<evidence type="ECO:0000256" key="3">
    <source>
        <dbReference type="ARBA" id="ARBA00022723"/>
    </source>
</evidence>
<accession>A0ABU6KE56</accession>
<dbReference type="RefSeq" id="WP_327606922.1">
    <property type="nucleotide sequence ID" value="NZ_JARZFX010000002.1"/>
</dbReference>
<dbReference type="PANTHER" id="PTHR37418:SF2">
    <property type="entry name" value="3-KETO-5-AMINOHEXANOATE CLEAVAGE ENZYME"/>
    <property type="match status" value="1"/>
</dbReference>